<keyword evidence="6" id="KW-0902">Two-component regulatory system</keyword>
<evidence type="ECO:0000256" key="2">
    <source>
        <dbReference type="ARBA" id="ARBA00012438"/>
    </source>
</evidence>
<evidence type="ECO:0000256" key="1">
    <source>
        <dbReference type="ARBA" id="ARBA00000085"/>
    </source>
</evidence>
<feature type="domain" description="Histidine kinase" evidence="7">
    <location>
        <begin position="157"/>
        <end position="374"/>
    </location>
</feature>
<dbReference type="PANTHER" id="PTHR43711">
    <property type="entry name" value="TWO-COMPONENT HISTIDINE KINASE"/>
    <property type="match status" value="1"/>
</dbReference>
<keyword evidence="4" id="KW-0808">Transferase</keyword>
<keyword evidence="3" id="KW-0597">Phosphoprotein</keyword>
<dbReference type="InterPro" id="IPR005467">
    <property type="entry name" value="His_kinase_dom"/>
</dbReference>
<dbReference type="Gene3D" id="1.10.287.130">
    <property type="match status" value="1"/>
</dbReference>
<dbReference type="RefSeq" id="WP_214917119.1">
    <property type="nucleotide sequence ID" value="NZ_JAGGNX010000019.1"/>
</dbReference>
<dbReference type="EC" id="2.7.13.3" evidence="2"/>
<dbReference type="InterPro" id="IPR036097">
    <property type="entry name" value="HisK_dim/P_sf"/>
</dbReference>
<protein>
    <recommendedName>
        <fullName evidence="2">histidine kinase</fullName>
        <ecNumber evidence="2">2.7.13.3</ecNumber>
    </recommendedName>
</protein>
<evidence type="ECO:0000313" key="8">
    <source>
        <dbReference type="EMBL" id="MBT2327794.1"/>
    </source>
</evidence>
<dbReference type="InterPro" id="IPR003594">
    <property type="entry name" value="HATPase_dom"/>
</dbReference>
<reference evidence="8" key="1">
    <citation type="submission" date="2021-03" db="EMBL/GenBank/DDBJ databases">
        <title>Genomic analysis provides insights into the functional capacity of soil bacteria communities inhabiting an altitudinal gradient in the Atacama Desert.</title>
        <authorList>
            <person name="Gonzalez M."/>
            <person name="Maldonado J."/>
            <person name="Maza F."/>
            <person name="Hodar C."/>
            <person name="Cortes M."/>
            <person name="Palma R."/>
            <person name="Andreani C."/>
            <person name="Gaete A."/>
            <person name="Vasquez-Dean J."/>
            <person name="Acuna V."/>
            <person name="Aguado M."/>
            <person name="Mandakovic D."/>
            <person name="Latorre M."/>
            <person name="Orellana A."/>
            <person name="Gutierrez R."/>
            <person name="Montecino M."/>
            <person name="Allende M."/>
            <person name="Maass A."/>
            <person name="Cambiazo V."/>
        </authorList>
    </citation>
    <scope>NUCLEOTIDE SEQUENCE</scope>
    <source>
        <strain evidence="8">ISL-25</strain>
    </source>
</reference>
<dbReference type="Gene3D" id="3.30.565.10">
    <property type="entry name" value="Histidine kinase-like ATPase, C-terminal domain"/>
    <property type="match status" value="1"/>
</dbReference>
<organism evidence="8 9">
    <name type="scientific">Pseudomonas fluorescens</name>
    <dbReference type="NCBI Taxonomy" id="294"/>
    <lineage>
        <taxon>Bacteria</taxon>
        <taxon>Pseudomonadati</taxon>
        <taxon>Pseudomonadota</taxon>
        <taxon>Gammaproteobacteria</taxon>
        <taxon>Pseudomonadales</taxon>
        <taxon>Pseudomonadaceae</taxon>
        <taxon>Pseudomonas</taxon>
    </lineage>
</organism>
<dbReference type="SUPFAM" id="SSF47384">
    <property type="entry name" value="Homodimeric domain of signal transducing histidine kinase"/>
    <property type="match status" value="1"/>
</dbReference>
<dbReference type="InterPro" id="IPR050736">
    <property type="entry name" value="Sensor_HK_Regulatory"/>
</dbReference>
<dbReference type="PANTHER" id="PTHR43711:SF1">
    <property type="entry name" value="HISTIDINE KINASE 1"/>
    <property type="match status" value="1"/>
</dbReference>
<dbReference type="SMART" id="SM00388">
    <property type="entry name" value="HisKA"/>
    <property type="match status" value="1"/>
</dbReference>
<dbReference type="InterPro" id="IPR003661">
    <property type="entry name" value="HisK_dim/P_dom"/>
</dbReference>
<evidence type="ECO:0000259" key="7">
    <source>
        <dbReference type="PROSITE" id="PS50109"/>
    </source>
</evidence>
<evidence type="ECO:0000256" key="5">
    <source>
        <dbReference type="ARBA" id="ARBA00022777"/>
    </source>
</evidence>
<keyword evidence="5 8" id="KW-0418">Kinase</keyword>
<name>A0A944DG76_PSEFL</name>
<comment type="catalytic activity">
    <reaction evidence="1">
        <text>ATP + protein L-histidine = ADP + protein N-phospho-L-histidine.</text>
        <dbReference type="EC" id="2.7.13.3"/>
    </reaction>
</comment>
<dbReference type="PROSITE" id="PS50109">
    <property type="entry name" value="HIS_KIN"/>
    <property type="match status" value="1"/>
</dbReference>
<dbReference type="CDD" id="cd00075">
    <property type="entry name" value="HATPase"/>
    <property type="match status" value="1"/>
</dbReference>
<dbReference type="InterPro" id="IPR004358">
    <property type="entry name" value="Sig_transdc_His_kin-like_C"/>
</dbReference>
<evidence type="ECO:0000256" key="6">
    <source>
        <dbReference type="ARBA" id="ARBA00023012"/>
    </source>
</evidence>
<evidence type="ECO:0000256" key="4">
    <source>
        <dbReference type="ARBA" id="ARBA00022679"/>
    </source>
</evidence>
<dbReference type="Pfam" id="PF00512">
    <property type="entry name" value="HisKA"/>
    <property type="match status" value="1"/>
</dbReference>
<accession>A0A944DG76</accession>
<dbReference type="SMART" id="SM00387">
    <property type="entry name" value="HATPase_c"/>
    <property type="match status" value="1"/>
</dbReference>
<dbReference type="AlphaFoldDB" id="A0A944DG76"/>
<gene>
    <name evidence="8" type="ORF">J7E47_03570</name>
</gene>
<dbReference type="PRINTS" id="PR00344">
    <property type="entry name" value="BCTRLSENSOR"/>
</dbReference>
<dbReference type="EMBL" id="JAGGOB010000008">
    <property type="protein sequence ID" value="MBT2327794.1"/>
    <property type="molecule type" value="Genomic_DNA"/>
</dbReference>
<dbReference type="GO" id="GO:0000155">
    <property type="term" value="F:phosphorelay sensor kinase activity"/>
    <property type="evidence" value="ECO:0007669"/>
    <property type="project" value="InterPro"/>
</dbReference>
<dbReference type="SUPFAM" id="SSF55874">
    <property type="entry name" value="ATPase domain of HSP90 chaperone/DNA topoisomerase II/histidine kinase"/>
    <property type="match status" value="1"/>
</dbReference>
<proteinExistence type="predicted"/>
<dbReference type="InterPro" id="IPR036890">
    <property type="entry name" value="HATPase_C_sf"/>
</dbReference>
<comment type="caution">
    <text evidence="8">The sequence shown here is derived from an EMBL/GenBank/DDBJ whole genome shotgun (WGS) entry which is preliminary data.</text>
</comment>
<dbReference type="Pfam" id="PF02518">
    <property type="entry name" value="HATPase_c"/>
    <property type="match status" value="1"/>
</dbReference>
<dbReference type="CDD" id="cd00082">
    <property type="entry name" value="HisKA"/>
    <property type="match status" value="1"/>
</dbReference>
<evidence type="ECO:0000256" key="3">
    <source>
        <dbReference type="ARBA" id="ARBA00022553"/>
    </source>
</evidence>
<sequence length="374" mass="40808">MRLHEFILKHSEQILSAWEGFARSVETPLPTMDAKGLRNHAEHILKAVAQDMPTLQTERQQIAKSEGHGPVKEEDLPSQTHAMTRFVAGFSMDQMVSEYRALRSSVLRLWLENNGVSNDQDFQDMIRFNEAIDQALVESIATFGMAVESTRKTVLGVLGHDLRSPLGAVLMASDLLRESENLAAREKKLATQISASVRRANQMVADLLDLARCNLGSGIPVNPQGADLRVLCASVVEELRTGFPGAQIIMTASEAVTGMYDPPRMEQVFTNLIGNAVRHGDLKQPIYVVLSQDDDFAVFSVQNRGELIPSSAMPHLFNPQARYSSYAATEKGASAGLGLGLFIAAEIVSAHGGKIEVVSTVEQGTVFKVLLPIT</sequence>
<dbReference type="Proteomes" id="UP000692896">
    <property type="component" value="Unassembled WGS sequence"/>
</dbReference>
<evidence type="ECO:0000313" key="9">
    <source>
        <dbReference type="Proteomes" id="UP000692896"/>
    </source>
</evidence>